<dbReference type="Pfam" id="PF03016">
    <property type="entry name" value="Exostosin_GT47"/>
    <property type="match status" value="3"/>
</dbReference>
<feature type="region of interest" description="Disordered" evidence="6">
    <location>
        <begin position="228"/>
        <end position="258"/>
    </location>
</feature>
<feature type="compositionally biased region" description="Polar residues" evidence="6">
    <location>
        <begin position="190"/>
        <end position="200"/>
    </location>
</feature>
<feature type="domain" description="Exostosin GT47" evidence="8">
    <location>
        <begin position="1223"/>
        <end position="1498"/>
    </location>
</feature>
<accession>A0A5C7I0G2</accession>
<feature type="domain" description="Exostosin GT47" evidence="8">
    <location>
        <begin position="355"/>
        <end position="641"/>
    </location>
</feature>
<dbReference type="OrthoDB" id="1924787at2759"/>
<feature type="compositionally biased region" description="Low complexity" evidence="6">
    <location>
        <begin position="201"/>
        <end position="212"/>
    </location>
</feature>
<sequence length="1561" mass="178180">MISWTQPWTLWRVDRHCKTSGSFPNNAVNSVEASADEPGAITMKTHARINAIEKLTLDAERAADEGISASALAACRTLASFLCSCTYKRATTASTHMGAQGKNVTTSKATASQAQDDDLREKLEWIEKMSASLMIVASLVATVSFQFFLILLEEVYGRTLRQNSLISARAKNAKDIVLGSIASQATTASTHMAAQGKGNNATTSQATASQAQDDGLREKLEWIEKMSASSSSTPLSQQLLGGDDHEYDLNHTSSSPPPASLDTFYSAAMFDKQTITSNIKKKSSEYKIEEDLARARAAIHKAIQSKNYASEKEETFVPKGSIYRNSYAFHQLSSFTSQSIFCSVVKSDQSHIEMMKRFKIWIYKEGEYPLIHIGPMNNIYAIEGQFIDEMESNNNPFKAKHPDEAHTFFLPFSVANVIHYVYQPITTFKEYSRERLKRLLLDYITVLARKYPYWNRSNGSDHFMVSCHDWAPEVSIDNPELFSNFMRVLCNANISEGFQPQRDVSMPEVYLPFGRLGPPFMGRAPNNRPILAFFAGRAHGYIRKLLFNHWKDRDNEVQVYEKLPQAQNYTDLMGQSKFCLCPSGFEVASPREVEAIYAGCVPVIISDNYSLPFSDVLDWSQFSVHIPSEKIPEIKNILKSVSENKYLKMHERVKRVQRHFVLNRPAKPFDVIHMVLHSKRSSSLERIEADLASARAAIREAIRTKNYTSDHKVESFVPRGSIYRNAYAFHQSHIEMMRRFKIWAYREGERPMVHNGPMKHIYAIEGQFIDELESGLSPFMAHHPDEAHVFFVPISVAYIVEYIYLPITTYDRDRLVRIFTDYLGVVANKYPYWNRSTGADHFMVSCHDWAPQVSRDNPELYKNFIRALCNANTTEGFHPIRDISLPEYNLPPGKLIPPHISRSSRDRPILAFFAGGPHGDIRKILLEYWKDKDSEVQVHEYLLKDQNYMKLMSQSKFCLCPSGFEVASPRLVESINVGCIPVIISDQYVLPFSDVLDWSQFSIQIPVEKIPEIKMILKGVSNKKYLKMLKKVMQVKRHFELNRPAKPFDVLHMVLHSVWLRRLNVRSVKAMATEFINCPTKLSVVPILLLLSMFLLSHHFYDPNKLMTTFFSLSTVYKNSHFQTDPESLQVLSPPPALPAAPNSTGGGTATTKNKKSSLERIEDDLARARAAIQEAVRLRNYSSNKEDGVLPPDQSHPVESYIPRGPIYRNAYAFHQSHIEMMRRFKIWAYKEGERPMVHNGPMKHIYAIEGQFIDELESGLSPFMAHHPDEAHVFFVPISVAYIVEYIYLPITTYDRDRLVRIFTDYLSVVANKYPYWNRSTGADHFMAPQVSRDNPELYKNFIRALCNANTSEGFHPIRDISLPEYNLPPGKLTQPHIYRSSHDSSVLAFFAGGPHGDIRKILLEYWKDKDSEVQVHEYLPKGQNYMKLMSQSKFCLCPSGFEVASPRLVESINVGCIPVIISDHYALPFSDVLDWSQFSIQIPTEKIPEIKAILKGVSNKKYLKMLKKVMQVKRHFELNRLSLSMCFIWCFTRCGLGGLMLSYLPNFDYYICCIVCNS</sequence>
<proteinExistence type="inferred from homology"/>
<dbReference type="GO" id="GO:0016757">
    <property type="term" value="F:glycosyltransferase activity"/>
    <property type="evidence" value="ECO:0007669"/>
    <property type="project" value="UniProtKB-KW"/>
</dbReference>
<organism evidence="9 10">
    <name type="scientific">Acer yangbiense</name>
    <dbReference type="NCBI Taxonomy" id="1000413"/>
    <lineage>
        <taxon>Eukaryota</taxon>
        <taxon>Viridiplantae</taxon>
        <taxon>Streptophyta</taxon>
        <taxon>Embryophyta</taxon>
        <taxon>Tracheophyta</taxon>
        <taxon>Spermatophyta</taxon>
        <taxon>Magnoliopsida</taxon>
        <taxon>eudicotyledons</taxon>
        <taxon>Gunneridae</taxon>
        <taxon>Pentapetalae</taxon>
        <taxon>rosids</taxon>
        <taxon>malvids</taxon>
        <taxon>Sapindales</taxon>
        <taxon>Sapindaceae</taxon>
        <taxon>Hippocastanoideae</taxon>
        <taxon>Acereae</taxon>
        <taxon>Acer</taxon>
    </lineage>
</organism>
<evidence type="ECO:0000256" key="6">
    <source>
        <dbReference type="SAM" id="MobiDB-lite"/>
    </source>
</evidence>
<dbReference type="GO" id="GO:0000139">
    <property type="term" value="C:Golgi membrane"/>
    <property type="evidence" value="ECO:0007669"/>
    <property type="project" value="UniProtKB-SubCell"/>
</dbReference>
<protein>
    <recommendedName>
        <fullName evidence="8">Exostosin GT47 domain-containing protein</fullName>
    </recommendedName>
</protein>
<dbReference type="Proteomes" id="UP000323000">
    <property type="component" value="Chromosome 5"/>
</dbReference>
<dbReference type="PANTHER" id="PTHR11062:SF124">
    <property type="entry name" value="XYLOGALACTURONAN BETA-1,3-XYLOSYLTRANSFERASE"/>
    <property type="match status" value="1"/>
</dbReference>
<keyword evidence="7" id="KW-1133">Transmembrane helix</keyword>
<keyword evidence="4" id="KW-0735">Signal-anchor</keyword>
<evidence type="ECO:0000256" key="4">
    <source>
        <dbReference type="ARBA" id="ARBA00022968"/>
    </source>
</evidence>
<evidence type="ECO:0000259" key="8">
    <source>
        <dbReference type="Pfam" id="PF03016"/>
    </source>
</evidence>
<dbReference type="InterPro" id="IPR040911">
    <property type="entry name" value="Exostosin_GT47"/>
</dbReference>
<feature type="region of interest" description="Disordered" evidence="6">
    <location>
        <begin position="1127"/>
        <end position="1158"/>
    </location>
</feature>
<keyword evidence="3" id="KW-0328">Glycosyltransferase</keyword>
<dbReference type="PANTHER" id="PTHR11062">
    <property type="entry name" value="EXOSTOSIN HEPARAN SULFATE GLYCOSYLTRANSFERASE -RELATED"/>
    <property type="match status" value="1"/>
</dbReference>
<dbReference type="EMBL" id="VAHF01000005">
    <property type="protein sequence ID" value="TXG61882.1"/>
    <property type="molecule type" value="Genomic_DNA"/>
</dbReference>
<keyword evidence="7" id="KW-0812">Transmembrane</keyword>
<gene>
    <name evidence="9" type="ORF">EZV62_013245</name>
</gene>
<comment type="subcellular location">
    <subcellularLocation>
        <location evidence="1">Golgi apparatus membrane</location>
        <topology evidence="1">Single-pass type II membrane protein</topology>
    </subcellularLocation>
</comment>
<comment type="caution">
    <text evidence="9">The sequence shown here is derived from an EMBL/GenBank/DDBJ whole genome shotgun (WGS) entry which is preliminary data.</text>
</comment>
<keyword evidence="10" id="KW-1185">Reference proteome</keyword>
<feature type="domain" description="Exostosin GT47" evidence="8">
    <location>
        <begin position="737"/>
        <end position="1018"/>
    </location>
</feature>
<evidence type="ECO:0000256" key="2">
    <source>
        <dbReference type="ARBA" id="ARBA00010271"/>
    </source>
</evidence>
<feature type="region of interest" description="Disordered" evidence="6">
    <location>
        <begin position="190"/>
        <end position="213"/>
    </location>
</feature>
<evidence type="ECO:0000256" key="1">
    <source>
        <dbReference type="ARBA" id="ARBA00004323"/>
    </source>
</evidence>
<comment type="similarity">
    <text evidence="2">Belongs to the glycosyltransferase 47 family.</text>
</comment>
<feature type="transmembrane region" description="Helical" evidence="7">
    <location>
        <begin position="130"/>
        <end position="152"/>
    </location>
</feature>
<keyword evidence="7" id="KW-0472">Membrane</keyword>
<evidence type="ECO:0000256" key="5">
    <source>
        <dbReference type="ARBA" id="ARBA00023034"/>
    </source>
</evidence>
<keyword evidence="5" id="KW-0333">Golgi apparatus</keyword>
<keyword evidence="3" id="KW-0808">Transferase</keyword>
<name>A0A5C7I0G2_9ROSI</name>
<feature type="compositionally biased region" description="Low complexity" evidence="6">
    <location>
        <begin position="228"/>
        <end position="240"/>
    </location>
</feature>
<evidence type="ECO:0000256" key="3">
    <source>
        <dbReference type="ARBA" id="ARBA00022676"/>
    </source>
</evidence>
<reference evidence="10" key="1">
    <citation type="journal article" date="2019" name="Gigascience">
        <title>De novo genome assembly of the endangered Acer yangbiense, a plant species with extremely small populations endemic to Yunnan Province, China.</title>
        <authorList>
            <person name="Yang J."/>
            <person name="Wariss H.M."/>
            <person name="Tao L."/>
            <person name="Zhang R."/>
            <person name="Yun Q."/>
            <person name="Hollingsworth P."/>
            <person name="Dao Z."/>
            <person name="Luo G."/>
            <person name="Guo H."/>
            <person name="Ma Y."/>
            <person name="Sun W."/>
        </authorList>
    </citation>
    <scope>NUCLEOTIDE SEQUENCE [LARGE SCALE GENOMIC DNA]</scope>
    <source>
        <strain evidence="10">cv. Malutang</strain>
    </source>
</reference>
<dbReference type="InterPro" id="IPR004263">
    <property type="entry name" value="Exostosin"/>
</dbReference>
<evidence type="ECO:0000313" key="9">
    <source>
        <dbReference type="EMBL" id="TXG61882.1"/>
    </source>
</evidence>
<evidence type="ECO:0000313" key="10">
    <source>
        <dbReference type="Proteomes" id="UP000323000"/>
    </source>
</evidence>
<evidence type="ECO:0000256" key="7">
    <source>
        <dbReference type="SAM" id="Phobius"/>
    </source>
</evidence>